<gene>
    <name evidence="4" type="ORF">F4U95_22745</name>
</gene>
<dbReference type="InterPro" id="IPR018376">
    <property type="entry name" value="Enoyl-CoA_hyd/isom_CS"/>
</dbReference>
<accession>A0A5J5HT20</accession>
<dbReference type="Gene3D" id="3.90.226.10">
    <property type="entry name" value="2-enoyl-CoA Hydratase, Chain A, domain 1"/>
    <property type="match status" value="1"/>
</dbReference>
<dbReference type="AlphaFoldDB" id="A0A5J5HT20"/>
<evidence type="ECO:0000313" key="5">
    <source>
        <dbReference type="Proteomes" id="UP000325933"/>
    </source>
</evidence>
<dbReference type="GO" id="GO:0006635">
    <property type="term" value="P:fatty acid beta-oxidation"/>
    <property type="evidence" value="ECO:0007669"/>
    <property type="project" value="TreeGrafter"/>
</dbReference>
<evidence type="ECO:0000256" key="2">
    <source>
        <dbReference type="ARBA" id="ARBA00023239"/>
    </source>
</evidence>
<dbReference type="InterPro" id="IPR014748">
    <property type="entry name" value="Enoyl-CoA_hydra_C"/>
</dbReference>
<keyword evidence="2" id="KW-0456">Lyase</keyword>
<dbReference type="CDD" id="cd06558">
    <property type="entry name" value="crotonase-like"/>
    <property type="match status" value="1"/>
</dbReference>
<dbReference type="GO" id="GO:0016829">
    <property type="term" value="F:lyase activity"/>
    <property type="evidence" value="ECO:0007669"/>
    <property type="project" value="UniProtKB-KW"/>
</dbReference>
<comment type="caution">
    <text evidence="4">The sequence shown here is derived from an EMBL/GenBank/DDBJ whole genome shotgun (WGS) entry which is preliminary data.</text>
</comment>
<dbReference type="PANTHER" id="PTHR11941">
    <property type="entry name" value="ENOYL-COA HYDRATASE-RELATED"/>
    <property type="match status" value="1"/>
</dbReference>
<keyword evidence="4" id="KW-0413">Isomerase</keyword>
<comment type="similarity">
    <text evidence="1 3">Belongs to the enoyl-CoA hydratase/isomerase family.</text>
</comment>
<dbReference type="EMBL" id="VYQA01000031">
    <property type="protein sequence ID" value="KAA9024127.1"/>
    <property type="molecule type" value="Genomic_DNA"/>
</dbReference>
<reference evidence="4 5" key="1">
    <citation type="submission" date="2019-09" db="EMBL/GenBank/DDBJ databases">
        <authorList>
            <person name="Feng G."/>
        </authorList>
    </citation>
    <scope>NUCLEOTIDE SEQUENCE [LARGE SCALE GENOMIC DNA]</scope>
    <source>
        <strain evidence="4 5">KACC 19283</strain>
    </source>
</reference>
<evidence type="ECO:0000256" key="1">
    <source>
        <dbReference type="ARBA" id="ARBA00005254"/>
    </source>
</evidence>
<evidence type="ECO:0000313" key="4">
    <source>
        <dbReference type="EMBL" id="KAA9024127.1"/>
    </source>
</evidence>
<dbReference type="Pfam" id="PF00378">
    <property type="entry name" value="ECH_1"/>
    <property type="match status" value="1"/>
</dbReference>
<dbReference type="InterPro" id="IPR001753">
    <property type="entry name" value="Enoyl-CoA_hydra/iso"/>
</dbReference>
<evidence type="ECO:0000256" key="3">
    <source>
        <dbReference type="RuleBase" id="RU003707"/>
    </source>
</evidence>
<sequence length="285" mass="30762">MIQTALPPSCDAIPTTMMKAYPMTFEQISLEERGPVAWITLERPNDLNCLSPIMIDELNRSFDHLESRAEVRCLVLTGRGRAFCAGADLKFIGAFPPADRDAETARFLRRATDLFSRIEAFPKPILAAVNGIATAGGMELLLGCDIVIAAEGARLGDGHANYGLLPGGGATARMPRRLGLNHAKFLMFTGDLLSVSNPLFGPLVSMIVPDSELQEAVDGIAGKLASKSPLGLHHMKQLLNNAVELALPEAIEAELDVNSTYSSSFDRNEGLAAFRERRVPEFKGA</sequence>
<organism evidence="4 5">
    <name type="scientific">Sphingobium limneticum</name>
    <dbReference type="NCBI Taxonomy" id="1007511"/>
    <lineage>
        <taxon>Bacteria</taxon>
        <taxon>Pseudomonadati</taxon>
        <taxon>Pseudomonadota</taxon>
        <taxon>Alphaproteobacteria</taxon>
        <taxon>Sphingomonadales</taxon>
        <taxon>Sphingomonadaceae</taxon>
        <taxon>Sphingobium</taxon>
    </lineage>
</organism>
<dbReference type="PROSITE" id="PS00166">
    <property type="entry name" value="ENOYL_COA_HYDRATASE"/>
    <property type="match status" value="1"/>
</dbReference>
<dbReference type="SUPFAM" id="SSF52096">
    <property type="entry name" value="ClpP/crotonase"/>
    <property type="match status" value="1"/>
</dbReference>
<dbReference type="Proteomes" id="UP000325933">
    <property type="component" value="Unassembled WGS sequence"/>
</dbReference>
<dbReference type="PANTHER" id="PTHR11941:SF54">
    <property type="entry name" value="ENOYL-COA HYDRATASE, MITOCHONDRIAL"/>
    <property type="match status" value="1"/>
</dbReference>
<name>A0A5J5HT20_9SPHN</name>
<dbReference type="GO" id="GO:0016853">
    <property type="term" value="F:isomerase activity"/>
    <property type="evidence" value="ECO:0007669"/>
    <property type="project" value="UniProtKB-KW"/>
</dbReference>
<proteinExistence type="inferred from homology"/>
<dbReference type="InterPro" id="IPR029045">
    <property type="entry name" value="ClpP/crotonase-like_dom_sf"/>
</dbReference>
<protein>
    <submittedName>
        <fullName evidence="4">Enoyl-CoA hydratase/isomerase family protein</fullName>
    </submittedName>
</protein>
<dbReference type="Gene3D" id="1.10.12.10">
    <property type="entry name" value="Lyase 2-enoyl-coa Hydratase, Chain A, domain 2"/>
    <property type="match status" value="1"/>
</dbReference>